<dbReference type="EMBL" id="LT907988">
    <property type="protein sequence ID" value="SOE46927.1"/>
    <property type="molecule type" value="Genomic_DNA"/>
</dbReference>
<dbReference type="RefSeq" id="WP_067756488.1">
    <property type="nucleotide sequence ID" value="NZ_LT907988.1"/>
</dbReference>
<gene>
    <name evidence="1" type="ORF">ODI_04339</name>
    <name evidence="2" type="ORF">ODI_R0541</name>
</gene>
<organism evidence="1 3">
    <name type="scientific">Orrella dioscoreae</name>
    <dbReference type="NCBI Taxonomy" id="1851544"/>
    <lineage>
        <taxon>Bacteria</taxon>
        <taxon>Pseudomonadati</taxon>
        <taxon>Pseudomonadota</taxon>
        <taxon>Betaproteobacteria</taxon>
        <taxon>Burkholderiales</taxon>
        <taxon>Alcaligenaceae</taxon>
        <taxon>Orrella</taxon>
    </lineage>
</organism>
<keyword evidence="3" id="KW-1185">Reference proteome</keyword>
<dbReference type="STRING" id="1851544.ODI_04339"/>
<dbReference type="OrthoDB" id="8689422at2"/>
<evidence type="ECO:0000313" key="1">
    <source>
        <dbReference type="EMBL" id="SBT26566.1"/>
    </source>
</evidence>
<sequence>MEKPIKHAPVTPLIERVEVVSRPDAKIIVKRLRLTEAGRQALTTGSAGIEAGASLQGWRSGKLRSLQAA</sequence>
<evidence type="ECO:0000313" key="3">
    <source>
        <dbReference type="Proteomes" id="UP000078558"/>
    </source>
</evidence>
<proteinExistence type="predicted"/>
<reference evidence="1 3" key="1">
    <citation type="submission" date="2016-06" db="EMBL/GenBank/DDBJ databases">
        <authorList>
            <person name="Kjaerup R.B."/>
            <person name="Dalgaard T.S."/>
            <person name="Juul-Madsen H.R."/>
        </authorList>
    </citation>
    <scope>NUCLEOTIDE SEQUENCE [LARGE SCALE GENOMIC DNA]</scope>
    <source>
        <strain evidence="1">Orrdi1</strain>
    </source>
</reference>
<dbReference type="AlphaFoldDB" id="A0A1C3K4X9"/>
<reference evidence="2 3" key="2">
    <citation type="submission" date="2017-08" db="EMBL/GenBank/DDBJ databases">
        <authorList>
            <person name="de Groot N.N."/>
        </authorList>
    </citation>
    <scope>NUCLEOTIDE SEQUENCE [LARGE SCALE GENOMIC DNA]</scope>
    <source>
        <strain evidence="2">Orrdi1</strain>
    </source>
</reference>
<evidence type="ECO:0000313" key="2">
    <source>
        <dbReference type="EMBL" id="SOE46927.1"/>
    </source>
</evidence>
<name>A0A1C3K4X9_9BURK</name>
<protein>
    <submittedName>
        <fullName evidence="1">Uncharacterized protein</fullName>
    </submittedName>
</protein>
<accession>A0A1C3K4X9</accession>
<dbReference type="KEGG" id="odi:ODI_R0541"/>
<dbReference type="Proteomes" id="UP000078558">
    <property type="component" value="Chromosome I"/>
</dbReference>
<dbReference type="EMBL" id="FLRC01000033">
    <property type="protein sequence ID" value="SBT26566.1"/>
    <property type="molecule type" value="Genomic_DNA"/>
</dbReference>